<name>A0ABV7WER4_9MICO</name>
<keyword evidence="2" id="KW-1185">Reference proteome</keyword>
<accession>A0ABV7WER4</accession>
<comment type="caution">
    <text evidence="1">The sequence shown here is derived from an EMBL/GenBank/DDBJ whole genome shotgun (WGS) entry which is preliminary data.</text>
</comment>
<organism evidence="1 2">
    <name type="scientific">Aquipuribacter hungaricus</name>
    <dbReference type="NCBI Taxonomy" id="545624"/>
    <lineage>
        <taxon>Bacteria</taxon>
        <taxon>Bacillati</taxon>
        <taxon>Actinomycetota</taxon>
        <taxon>Actinomycetes</taxon>
        <taxon>Micrococcales</taxon>
        <taxon>Intrasporangiaceae</taxon>
        <taxon>Aquipuribacter</taxon>
    </lineage>
</organism>
<evidence type="ECO:0000313" key="2">
    <source>
        <dbReference type="Proteomes" id="UP001595685"/>
    </source>
</evidence>
<evidence type="ECO:0000313" key="1">
    <source>
        <dbReference type="EMBL" id="MFC3686953.1"/>
    </source>
</evidence>
<dbReference type="RefSeq" id="WP_340290402.1">
    <property type="nucleotide sequence ID" value="NZ_JBBEOI010000018.1"/>
</dbReference>
<reference evidence="2" key="1">
    <citation type="journal article" date="2019" name="Int. J. Syst. Evol. Microbiol.">
        <title>The Global Catalogue of Microorganisms (GCM) 10K type strain sequencing project: providing services to taxonomists for standard genome sequencing and annotation.</title>
        <authorList>
            <consortium name="The Broad Institute Genomics Platform"/>
            <consortium name="The Broad Institute Genome Sequencing Center for Infectious Disease"/>
            <person name="Wu L."/>
            <person name="Ma J."/>
        </authorList>
    </citation>
    <scope>NUCLEOTIDE SEQUENCE [LARGE SCALE GENOMIC DNA]</scope>
    <source>
        <strain evidence="2">NCAIM B.02333</strain>
    </source>
</reference>
<sequence length="152" mass="16227">MDLDTSAVPEYAAPAASEVDAFYRTVLATLRPDATQVVADLLGRTGPLPPAAREAAFTLHRLNRPSLLTTVHRNPFQAVVVNDSDPTQWGLLLTIAPHASYLCLQGGGLFGELFTSAGTLSSVRAHLLPEQHQRVEAALAAVAAPALIPRRR</sequence>
<proteinExistence type="predicted"/>
<gene>
    <name evidence="1" type="ORF">ACFOLH_01210</name>
</gene>
<dbReference type="EMBL" id="JBHRWW010000001">
    <property type="protein sequence ID" value="MFC3686953.1"/>
    <property type="molecule type" value="Genomic_DNA"/>
</dbReference>
<dbReference type="Proteomes" id="UP001595685">
    <property type="component" value="Unassembled WGS sequence"/>
</dbReference>
<protein>
    <submittedName>
        <fullName evidence="1">Uncharacterized protein</fullName>
    </submittedName>
</protein>